<proteinExistence type="predicted"/>
<dbReference type="Pfam" id="PF00535">
    <property type="entry name" value="Glycos_transf_2"/>
    <property type="match status" value="1"/>
</dbReference>
<evidence type="ECO:0000313" key="2">
    <source>
        <dbReference type="EMBL" id="MBJ7610418.1"/>
    </source>
</evidence>
<protein>
    <submittedName>
        <fullName evidence="2">Glycosyltransferase family 2 protein</fullName>
    </submittedName>
</protein>
<evidence type="ECO:0000259" key="1">
    <source>
        <dbReference type="Pfam" id="PF00535"/>
    </source>
</evidence>
<name>A0A934NFU8_9BACT</name>
<dbReference type="InterPro" id="IPR029044">
    <property type="entry name" value="Nucleotide-diphossugar_trans"/>
</dbReference>
<dbReference type="InterPro" id="IPR001173">
    <property type="entry name" value="Glyco_trans_2-like"/>
</dbReference>
<accession>A0A934NFU8</accession>
<dbReference type="AlphaFoldDB" id="A0A934NFU8"/>
<sequence length="234" mass="24365">MTSVASGHGVTVVIPTLNEVGSIAAVVERVRLAIDAQVIVADNGSTDGTAGVARRAGAVVVEVSQRGYGHACLAGVQAAAGSKVLVFLDGDGSMAPEDIPRLVAPILGGRADVVCGIRPIQSSGMPPHQRLGNRVIGLLLRRHGVRLPELCPFRAVRASTLLDLDLHGSRFAWPAQMLARAAGRGARIESLPVEYRERTAGRSKVGGSLRGSLAASWDISRVLIAEPVGPAARR</sequence>
<dbReference type="SUPFAM" id="SSF53448">
    <property type="entry name" value="Nucleotide-diphospho-sugar transferases"/>
    <property type="match status" value="1"/>
</dbReference>
<organism evidence="2 3">
    <name type="scientific">Candidatus Amunia macphersoniae</name>
    <dbReference type="NCBI Taxonomy" id="3127014"/>
    <lineage>
        <taxon>Bacteria</taxon>
        <taxon>Bacillati</taxon>
        <taxon>Candidatus Dormiibacterota</taxon>
        <taxon>Candidatus Dormibacteria</taxon>
        <taxon>Candidatus Aeolococcales</taxon>
        <taxon>Candidatus Aeolococcaceae</taxon>
        <taxon>Candidatus Amunia</taxon>
    </lineage>
</organism>
<feature type="domain" description="Glycosyltransferase 2-like" evidence="1">
    <location>
        <begin position="11"/>
        <end position="124"/>
    </location>
</feature>
<reference evidence="2 3" key="1">
    <citation type="submission" date="2020-10" db="EMBL/GenBank/DDBJ databases">
        <title>Ca. Dormibacterota MAGs.</title>
        <authorList>
            <person name="Montgomery K."/>
        </authorList>
    </citation>
    <scope>NUCLEOTIDE SEQUENCE [LARGE SCALE GENOMIC DNA]</scope>
    <source>
        <strain evidence="2">Mitchell_Peninsula_5</strain>
    </source>
</reference>
<dbReference type="CDD" id="cd04179">
    <property type="entry name" value="DPM_DPG-synthase_like"/>
    <property type="match status" value="1"/>
</dbReference>
<dbReference type="EMBL" id="JAEKNN010000062">
    <property type="protein sequence ID" value="MBJ7610418.1"/>
    <property type="molecule type" value="Genomic_DNA"/>
</dbReference>
<dbReference type="InterPro" id="IPR050256">
    <property type="entry name" value="Glycosyltransferase_2"/>
</dbReference>
<evidence type="ECO:0000313" key="3">
    <source>
        <dbReference type="Proteomes" id="UP000614410"/>
    </source>
</evidence>
<dbReference type="Proteomes" id="UP000614410">
    <property type="component" value="Unassembled WGS sequence"/>
</dbReference>
<dbReference type="PANTHER" id="PTHR48090:SF7">
    <property type="entry name" value="RFBJ PROTEIN"/>
    <property type="match status" value="1"/>
</dbReference>
<gene>
    <name evidence="2" type="ORF">JF887_13450</name>
</gene>
<dbReference type="Gene3D" id="3.90.550.10">
    <property type="entry name" value="Spore Coat Polysaccharide Biosynthesis Protein SpsA, Chain A"/>
    <property type="match status" value="1"/>
</dbReference>
<dbReference type="PANTHER" id="PTHR48090">
    <property type="entry name" value="UNDECAPRENYL-PHOSPHATE 4-DEOXY-4-FORMAMIDO-L-ARABINOSE TRANSFERASE-RELATED"/>
    <property type="match status" value="1"/>
</dbReference>
<comment type="caution">
    <text evidence="2">The sequence shown here is derived from an EMBL/GenBank/DDBJ whole genome shotgun (WGS) entry which is preliminary data.</text>
</comment>